<name>A0A0E0IMM0_ORYNI</name>
<reference evidence="1" key="1">
    <citation type="submission" date="2015-04" db="UniProtKB">
        <authorList>
            <consortium name="EnsemblPlants"/>
        </authorList>
    </citation>
    <scope>IDENTIFICATION</scope>
    <source>
        <strain evidence="1">SL10</strain>
    </source>
</reference>
<evidence type="ECO:0000313" key="1">
    <source>
        <dbReference type="EnsemblPlants" id="ONIVA09G18110.1"/>
    </source>
</evidence>
<dbReference type="AlphaFoldDB" id="A0A0E0IMM0"/>
<proteinExistence type="predicted"/>
<dbReference type="HOGENOM" id="CLU_2726185_0_0_1"/>
<reference evidence="1" key="2">
    <citation type="submission" date="2018-04" db="EMBL/GenBank/DDBJ databases">
        <title>OnivRS2 (Oryza nivara Reference Sequence Version 2).</title>
        <authorList>
            <person name="Zhang J."/>
            <person name="Kudrna D."/>
            <person name="Lee S."/>
            <person name="Talag J."/>
            <person name="Rajasekar S."/>
            <person name="Welchert J."/>
            <person name="Hsing Y.-I."/>
            <person name="Wing R.A."/>
        </authorList>
    </citation>
    <scope>NUCLEOTIDE SEQUENCE [LARGE SCALE GENOMIC DNA]</scope>
    <source>
        <strain evidence="1">SL10</strain>
    </source>
</reference>
<dbReference type="EnsemblPlants" id="ONIVA09G18110.1">
    <property type="protein sequence ID" value="ONIVA09G18110.1"/>
    <property type="gene ID" value="ONIVA09G18110"/>
</dbReference>
<protein>
    <submittedName>
        <fullName evidence="1">Uncharacterized protein</fullName>
    </submittedName>
</protein>
<accession>A0A0E0IMM0</accession>
<dbReference type="Gramene" id="ONIVA09G18110.1">
    <property type="protein sequence ID" value="ONIVA09G18110.1"/>
    <property type="gene ID" value="ONIVA09G18110"/>
</dbReference>
<dbReference type="Proteomes" id="UP000006591">
    <property type="component" value="Chromosome 9"/>
</dbReference>
<evidence type="ECO:0000313" key="2">
    <source>
        <dbReference type="Proteomes" id="UP000006591"/>
    </source>
</evidence>
<sequence length="72" mass="8043">MATISTIITISLNIRSPVTRFTKELLPQFCSPTTTATKLIPSTTRASEHPVQIRLLRVQFHMSSSYIVRLAA</sequence>
<keyword evidence="2" id="KW-1185">Reference proteome</keyword>
<organism evidence="1">
    <name type="scientific">Oryza nivara</name>
    <name type="common">Indian wild rice</name>
    <name type="synonym">Oryza sativa f. spontanea</name>
    <dbReference type="NCBI Taxonomy" id="4536"/>
    <lineage>
        <taxon>Eukaryota</taxon>
        <taxon>Viridiplantae</taxon>
        <taxon>Streptophyta</taxon>
        <taxon>Embryophyta</taxon>
        <taxon>Tracheophyta</taxon>
        <taxon>Spermatophyta</taxon>
        <taxon>Magnoliopsida</taxon>
        <taxon>Liliopsida</taxon>
        <taxon>Poales</taxon>
        <taxon>Poaceae</taxon>
        <taxon>BOP clade</taxon>
        <taxon>Oryzoideae</taxon>
        <taxon>Oryzeae</taxon>
        <taxon>Oryzinae</taxon>
        <taxon>Oryza</taxon>
    </lineage>
</organism>